<protein>
    <submittedName>
        <fullName evidence="1">DUF2577 domain-containing protein</fullName>
    </submittedName>
</protein>
<gene>
    <name evidence="1" type="ORF">Q5Y73_05510</name>
</gene>
<dbReference type="EMBL" id="JAVAMP010000001">
    <property type="protein sequence ID" value="MDP5273553.1"/>
    <property type="molecule type" value="Genomic_DNA"/>
</dbReference>
<reference evidence="1 2" key="1">
    <citation type="submission" date="2023-08" db="EMBL/GenBank/DDBJ databases">
        <authorList>
            <person name="Park J.-S."/>
        </authorList>
    </citation>
    <scope>NUCLEOTIDE SEQUENCE [LARGE SCALE GENOMIC DNA]</scope>
    <source>
        <strain evidence="1 2">2205SS18-9</strain>
    </source>
</reference>
<accession>A0ABT9IWC1</accession>
<name>A0ABT9IWC1_9BACL</name>
<dbReference type="Proteomes" id="UP001231941">
    <property type="component" value="Unassembled WGS sequence"/>
</dbReference>
<evidence type="ECO:0000313" key="1">
    <source>
        <dbReference type="EMBL" id="MDP5273553.1"/>
    </source>
</evidence>
<evidence type="ECO:0000313" key="2">
    <source>
        <dbReference type="Proteomes" id="UP001231941"/>
    </source>
</evidence>
<dbReference type="InterPro" id="IPR022555">
    <property type="entry name" value="DUF2577"/>
</dbReference>
<proteinExistence type="predicted"/>
<comment type="caution">
    <text evidence="1">The sequence shown here is derived from an EMBL/GenBank/DDBJ whole genome shotgun (WGS) entry which is preliminary data.</text>
</comment>
<dbReference type="RefSeq" id="WP_305990814.1">
    <property type="nucleotide sequence ID" value="NZ_JAVAMP010000001.1"/>
</dbReference>
<organism evidence="1 2">
    <name type="scientific">Chengkuizengella axinellae</name>
    <dbReference type="NCBI Taxonomy" id="3064388"/>
    <lineage>
        <taxon>Bacteria</taxon>
        <taxon>Bacillati</taxon>
        <taxon>Bacillota</taxon>
        <taxon>Bacilli</taxon>
        <taxon>Bacillales</taxon>
        <taxon>Paenibacillaceae</taxon>
        <taxon>Chengkuizengella</taxon>
    </lineage>
</organism>
<sequence>MEGSPYSKLIQLMSRHGYNKDMNIEFATVVSDPPDLKIKIDHMNLELDEEDLIVSEHLTKHERQIKLTGDNLSLIGDVVTGEMSDDGEHSHYFTFNNTFGSTDEDGEHTHYLQSLDVSVGKMQVEGSLEFTDELKIGDRVAVAVLQNEQLYLIMDRISV</sequence>
<dbReference type="Pfam" id="PF10844">
    <property type="entry name" value="DUF2577"/>
    <property type="match status" value="1"/>
</dbReference>
<keyword evidence="2" id="KW-1185">Reference proteome</keyword>